<name>A0A0A9C3V2_ARUDO</name>
<evidence type="ECO:0000313" key="1">
    <source>
        <dbReference type="EMBL" id="JAD66212.1"/>
    </source>
</evidence>
<accession>A0A0A9C3V2</accession>
<reference evidence="1" key="2">
    <citation type="journal article" date="2015" name="Data Brief">
        <title>Shoot transcriptome of the giant reed, Arundo donax.</title>
        <authorList>
            <person name="Barrero R.A."/>
            <person name="Guerrero F.D."/>
            <person name="Moolhuijzen P."/>
            <person name="Goolsby J.A."/>
            <person name="Tidwell J."/>
            <person name="Bellgard S.E."/>
            <person name="Bellgard M.I."/>
        </authorList>
    </citation>
    <scope>NUCLEOTIDE SEQUENCE</scope>
    <source>
        <tissue evidence="1">Shoot tissue taken approximately 20 cm above the soil surface</tissue>
    </source>
</reference>
<dbReference type="AlphaFoldDB" id="A0A0A9C3V2"/>
<protein>
    <submittedName>
        <fullName evidence="1">Uncharacterized protein</fullName>
    </submittedName>
</protein>
<proteinExistence type="predicted"/>
<dbReference type="EMBL" id="GBRH01231683">
    <property type="protein sequence ID" value="JAD66212.1"/>
    <property type="molecule type" value="Transcribed_RNA"/>
</dbReference>
<organism evidence="1">
    <name type="scientific">Arundo donax</name>
    <name type="common">Giant reed</name>
    <name type="synonym">Donax arundinaceus</name>
    <dbReference type="NCBI Taxonomy" id="35708"/>
    <lineage>
        <taxon>Eukaryota</taxon>
        <taxon>Viridiplantae</taxon>
        <taxon>Streptophyta</taxon>
        <taxon>Embryophyta</taxon>
        <taxon>Tracheophyta</taxon>
        <taxon>Spermatophyta</taxon>
        <taxon>Magnoliopsida</taxon>
        <taxon>Liliopsida</taxon>
        <taxon>Poales</taxon>
        <taxon>Poaceae</taxon>
        <taxon>PACMAD clade</taxon>
        <taxon>Arundinoideae</taxon>
        <taxon>Arundineae</taxon>
        <taxon>Arundo</taxon>
    </lineage>
</organism>
<reference evidence="1" key="1">
    <citation type="submission" date="2014-09" db="EMBL/GenBank/DDBJ databases">
        <authorList>
            <person name="Magalhaes I.L.F."/>
            <person name="Oliveira U."/>
            <person name="Santos F.R."/>
            <person name="Vidigal T.H.D.A."/>
            <person name="Brescovit A.D."/>
            <person name="Santos A.J."/>
        </authorList>
    </citation>
    <scope>NUCLEOTIDE SEQUENCE</scope>
    <source>
        <tissue evidence="1">Shoot tissue taken approximately 20 cm above the soil surface</tissue>
    </source>
</reference>
<sequence>MLIMQTLCSITVLARKKTMYRSM</sequence>